<evidence type="ECO:0000313" key="3">
    <source>
        <dbReference type="Proteomes" id="UP000661077"/>
    </source>
</evidence>
<dbReference type="RefSeq" id="WP_203169806.1">
    <property type="nucleotide sequence ID" value="NZ_JAEVLS010000005.1"/>
</dbReference>
<organism evidence="2 3">
    <name type="scientific">Steroidobacter gossypii</name>
    <dbReference type="NCBI Taxonomy" id="2805490"/>
    <lineage>
        <taxon>Bacteria</taxon>
        <taxon>Pseudomonadati</taxon>
        <taxon>Pseudomonadota</taxon>
        <taxon>Gammaproteobacteria</taxon>
        <taxon>Steroidobacterales</taxon>
        <taxon>Steroidobacteraceae</taxon>
        <taxon>Steroidobacter</taxon>
    </lineage>
</organism>
<sequence>MTVARNTGRVVASTIAPLIVNVRGYKTIKDSDLAALFGISLTKFYGKVGRKLWRLQPAAFFKISKAHDRGRLDRRPVLAFTQVGVMLVAGILGSDDALELGIDIARAMKTRRRTSPRNKRPSKRSSDASKAERYYEARAHMMQGRLHELLKKMRRH</sequence>
<evidence type="ECO:0000256" key="1">
    <source>
        <dbReference type="SAM" id="MobiDB-lite"/>
    </source>
</evidence>
<keyword evidence="3" id="KW-1185">Reference proteome</keyword>
<reference evidence="2 3" key="1">
    <citation type="journal article" date="2021" name="Int. J. Syst. Evol. Microbiol.">
        <title>Steroidobacter gossypii sp. nov., isolated from soil of cotton cropping field.</title>
        <authorList>
            <person name="Huang R."/>
            <person name="Yang S."/>
            <person name="Zhen C."/>
            <person name="Liu W."/>
        </authorList>
    </citation>
    <scope>NUCLEOTIDE SEQUENCE [LARGE SCALE GENOMIC DNA]</scope>
    <source>
        <strain evidence="2 3">S1-65</strain>
    </source>
</reference>
<protein>
    <recommendedName>
        <fullName evidence="4">DNA-binding protein</fullName>
    </recommendedName>
</protein>
<accession>A0ABS1X3D8</accession>
<name>A0ABS1X3D8_9GAMM</name>
<dbReference type="EMBL" id="JAEVLS010000005">
    <property type="protein sequence ID" value="MBM0107712.1"/>
    <property type="molecule type" value="Genomic_DNA"/>
</dbReference>
<evidence type="ECO:0000313" key="2">
    <source>
        <dbReference type="EMBL" id="MBM0107712.1"/>
    </source>
</evidence>
<comment type="caution">
    <text evidence="2">The sequence shown here is derived from an EMBL/GenBank/DDBJ whole genome shotgun (WGS) entry which is preliminary data.</text>
</comment>
<proteinExistence type="predicted"/>
<gene>
    <name evidence="2" type="ORF">JM946_23455</name>
</gene>
<feature type="compositionally biased region" description="Basic residues" evidence="1">
    <location>
        <begin position="110"/>
        <end position="123"/>
    </location>
</feature>
<feature type="region of interest" description="Disordered" evidence="1">
    <location>
        <begin position="110"/>
        <end position="132"/>
    </location>
</feature>
<dbReference type="Proteomes" id="UP000661077">
    <property type="component" value="Unassembled WGS sequence"/>
</dbReference>
<evidence type="ECO:0008006" key="4">
    <source>
        <dbReference type="Google" id="ProtNLM"/>
    </source>
</evidence>